<accession>A0A0U5BCD5</accession>
<keyword evidence="2" id="KW-1185">Reference proteome</keyword>
<dbReference type="PANTHER" id="PTHR40040">
    <property type="entry name" value="SMALL HYDROPHOBIC PROTEIN-RELATED"/>
    <property type="match status" value="1"/>
</dbReference>
<reference evidence="1 2" key="1">
    <citation type="submission" date="2015-12" db="EMBL/GenBank/DDBJ databases">
        <title>Genome sequence of Aneurinibacillus soli.</title>
        <authorList>
            <person name="Lee J.S."/>
            <person name="Lee K.C."/>
            <person name="Kim K.K."/>
            <person name="Lee B.W."/>
        </authorList>
    </citation>
    <scope>NUCLEOTIDE SEQUENCE [LARGE SCALE GENOMIC DNA]</scope>
    <source>
        <strain evidence="1 2">CB4</strain>
    </source>
</reference>
<evidence type="ECO:0000313" key="2">
    <source>
        <dbReference type="Proteomes" id="UP000217696"/>
    </source>
</evidence>
<dbReference type="EMBL" id="AP017312">
    <property type="protein sequence ID" value="BAU29270.1"/>
    <property type="molecule type" value="Genomic_DNA"/>
</dbReference>
<organism evidence="1 2">
    <name type="scientific">Aneurinibacillus soli</name>
    <dbReference type="NCBI Taxonomy" id="1500254"/>
    <lineage>
        <taxon>Bacteria</taxon>
        <taxon>Bacillati</taxon>
        <taxon>Bacillota</taxon>
        <taxon>Bacilli</taxon>
        <taxon>Bacillales</taxon>
        <taxon>Paenibacillaceae</taxon>
        <taxon>Aneurinibacillus group</taxon>
        <taxon>Aneurinibacillus</taxon>
    </lineage>
</organism>
<protein>
    <submittedName>
        <fullName evidence="1">Uncharacterized protein</fullName>
    </submittedName>
</protein>
<dbReference type="Proteomes" id="UP000217696">
    <property type="component" value="Chromosome"/>
</dbReference>
<gene>
    <name evidence="1" type="ORF">CB4_03457</name>
</gene>
<dbReference type="AlphaFoldDB" id="A0A0U5BCD5"/>
<proteinExistence type="predicted"/>
<dbReference type="KEGG" id="asoc:CB4_03457"/>
<dbReference type="PANTHER" id="PTHR40040:SF1">
    <property type="entry name" value="MEMBRANE PROTEIN"/>
    <property type="match status" value="1"/>
</dbReference>
<sequence length="116" mass="12854">MAKHRKRRDNVIPFRYPYREEIAGEITPHLHRAERGFGQSAGMETNEVRQEGGILPGTLGLILALLAFLMMPFILGISAFVLGYVAVRRGSVGLGQWTMGLSAVAVLLTLVLRPFY</sequence>
<dbReference type="InterPro" id="IPR055338">
    <property type="entry name" value="YqfX-like"/>
</dbReference>
<name>A0A0U5BCD5_9BACL</name>
<dbReference type="RefSeq" id="WP_096466960.1">
    <property type="nucleotide sequence ID" value="NZ_AP017312.1"/>
</dbReference>
<evidence type="ECO:0000313" key="1">
    <source>
        <dbReference type="EMBL" id="BAU29270.1"/>
    </source>
</evidence>